<dbReference type="Proteomes" id="UP001327093">
    <property type="component" value="Unassembled WGS sequence"/>
</dbReference>
<gene>
    <name evidence="1" type="ORF">R4I43_16385</name>
</gene>
<name>A0ABU6ABZ2_9PSEU</name>
<dbReference type="RefSeq" id="WP_324266482.1">
    <property type="nucleotide sequence ID" value="NZ_JAWLNX010000010.1"/>
</dbReference>
<dbReference type="EMBL" id="JAWLNX010000010">
    <property type="protein sequence ID" value="MEB3368987.1"/>
    <property type="molecule type" value="Genomic_DNA"/>
</dbReference>
<evidence type="ECO:0008006" key="3">
    <source>
        <dbReference type="Google" id="ProtNLM"/>
    </source>
</evidence>
<evidence type="ECO:0000313" key="2">
    <source>
        <dbReference type="Proteomes" id="UP001327093"/>
    </source>
</evidence>
<keyword evidence="2" id="KW-1185">Reference proteome</keyword>
<accession>A0ABU6ABZ2</accession>
<organism evidence="1 2">
    <name type="scientific">Saccharopolyspora mangrovi</name>
    <dbReference type="NCBI Taxonomy" id="3082379"/>
    <lineage>
        <taxon>Bacteria</taxon>
        <taxon>Bacillati</taxon>
        <taxon>Actinomycetota</taxon>
        <taxon>Actinomycetes</taxon>
        <taxon>Pseudonocardiales</taxon>
        <taxon>Pseudonocardiaceae</taxon>
        <taxon>Saccharopolyspora</taxon>
    </lineage>
</organism>
<comment type="caution">
    <text evidence="1">The sequence shown here is derived from an EMBL/GenBank/DDBJ whole genome shotgun (WGS) entry which is preliminary data.</text>
</comment>
<sequence>MTRSSSFRPRRRTRRTVALVGFGLYVAMVLGAFDDDRGKGVAFGETVALDGGYEITMAAPLAAPDVPGVESGPMSGVPVVPGCTWSAEITITNTADRPMPVSELEIYGAGRGNQPSDPVGPEYDRWRAAVIAPGEFYRERVRFVGNRGGEHVDASLRVAAEPSELFVTWESGREPEPWYEL</sequence>
<proteinExistence type="predicted"/>
<protein>
    <recommendedName>
        <fullName evidence="3">DUF4352 domain-containing protein</fullName>
    </recommendedName>
</protein>
<reference evidence="1 2" key="1">
    <citation type="submission" date="2023-10" db="EMBL/GenBank/DDBJ databases">
        <title>Saccharopolyspora sp. nov., isolated from mangrove soil.</title>
        <authorList>
            <person name="Lu Y."/>
            <person name="Liu W."/>
        </authorList>
    </citation>
    <scope>NUCLEOTIDE SEQUENCE [LARGE SCALE GENOMIC DNA]</scope>
    <source>
        <strain evidence="1 2">S2-29</strain>
    </source>
</reference>
<evidence type="ECO:0000313" key="1">
    <source>
        <dbReference type="EMBL" id="MEB3368987.1"/>
    </source>
</evidence>